<reference evidence="1" key="1">
    <citation type="submission" date="2020-01" db="EMBL/GenBank/DDBJ databases">
        <authorList>
            <consortium name="DOE Joint Genome Institute"/>
            <person name="Haridas S."/>
            <person name="Albert R."/>
            <person name="Binder M."/>
            <person name="Bloem J."/>
            <person name="Labutti K."/>
            <person name="Salamov A."/>
            <person name="Andreopoulos B."/>
            <person name="Baker S.E."/>
            <person name="Barry K."/>
            <person name="Bills G."/>
            <person name="Bluhm B.H."/>
            <person name="Cannon C."/>
            <person name="Castanera R."/>
            <person name="Culley D.E."/>
            <person name="Daum C."/>
            <person name="Ezra D."/>
            <person name="Gonzalez J.B."/>
            <person name="Henrissat B."/>
            <person name="Kuo A."/>
            <person name="Liang C."/>
            <person name="Lipzen A."/>
            <person name="Lutzoni F."/>
            <person name="Magnuson J."/>
            <person name="Mondo S."/>
            <person name="Nolan M."/>
            <person name="Ohm R."/>
            <person name="Pangilinan J."/>
            <person name="Park H.-J."/>
            <person name="Ramirez L."/>
            <person name="Alfaro M."/>
            <person name="Sun H."/>
            <person name="Tritt A."/>
            <person name="Yoshinaga Y."/>
            <person name="Zwiers L.-H."/>
            <person name="Turgeon B.G."/>
            <person name="Goodwin S.B."/>
            <person name="Spatafora J.W."/>
            <person name="Crous P.W."/>
            <person name="Grigoriev I.V."/>
        </authorList>
    </citation>
    <scope>NUCLEOTIDE SEQUENCE</scope>
    <source>
        <strain evidence="1">IPT5</strain>
    </source>
</reference>
<organism evidence="1 2">
    <name type="scientific">Plenodomus tracheiphilus IPT5</name>
    <dbReference type="NCBI Taxonomy" id="1408161"/>
    <lineage>
        <taxon>Eukaryota</taxon>
        <taxon>Fungi</taxon>
        <taxon>Dikarya</taxon>
        <taxon>Ascomycota</taxon>
        <taxon>Pezizomycotina</taxon>
        <taxon>Dothideomycetes</taxon>
        <taxon>Pleosporomycetidae</taxon>
        <taxon>Pleosporales</taxon>
        <taxon>Pleosporineae</taxon>
        <taxon>Leptosphaeriaceae</taxon>
        <taxon>Plenodomus</taxon>
    </lineage>
</organism>
<dbReference type="Proteomes" id="UP000799423">
    <property type="component" value="Unassembled WGS sequence"/>
</dbReference>
<name>A0A6A7BFQ1_9PLEO</name>
<sequence>MPGWGWGSTGSVRRPCSSFQYELLGAKGRIAGLHETILTLRALGNSVEEGCEHS</sequence>
<dbReference type="EMBL" id="MU006293">
    <property type="protein sequence ID" value="KAF2854244.1"/>
    <property type="molecule type" value="Genomic_DNA"/>
</dbReference>
<protein>
    <submittedName>
        <fullName evidence="1">Uncharacterized protein</fullName>
    </submittedName>
</protein>
<keyword evidence="2" id="KW-1185">Reference proteome</keyword>
<accession>A0A6A7BFQ1</accession>
<evidence type="ECO:0000313" key="2">
    <source>
        <dbReference type="Proteomes" id="UP000799423"/>
    </source>
</evidence>
<gene>
    <name evidence="1" type="ORF">T440DRAFT_465231</name>
</gene>
<dbReference type="AlphaFoldDB" id="A0A6A7BFQ1"/>
<evidence type="ECO:0000313" key="1">
    <source>
        <dbReference type="EMBL" id="KAF2854244.1"/>
    </source>
</evidence>
<proteinExistence type="predicted"/>